<dbReference type="SUPFAM" id="SSF52540">
    <property type="entry name" value="P-loop containing nucleoside triphosphate hydrolases"/>
    <property type="match status" value="1"/>
</dbReference>
<dbReference type="STRING" id="82805.SAMN04487998_3449"/>
<evidence type="ECO:0000259" key="1">
    <source>
        <dbReference type="Pfam" id="PF07728"/>
    </source>
</evidence>
<dbReference type="InterPro" id="IPR052934">
    <property type="entry name" value="Methyl-DNA_Rec/Restrict_Enz"/>
</dbReference>
<organism evidence="2 3">
    <name type="scientific">Hymenobacter actinosclerus</name>
    <dbReference type="NCBI Taxonomy" id="82805"/>
    <lineage>
        <taxon>Bacteria</taxon>
        <taxon>Pseudomonadati</taxon>
        <taxon>Bacteroidota</taxon>
        <taxon>Cytophagia</taxon>
        <taxon>Cytophagales</taxon>
        <taxon>Hymenobacteraceae</taxon>
        <taxon>Hymenobacter</taxon>
    </lineage>
</organism>
<dbReference type="InterPro" id="IPR011704">
    <property type="entry name" value="ATPase_dyneun-rel_AAA"/>
</dbReference>
<protein>
    <submittedName>
        <fullName evidence="2">AAA domain (Dynein-related subfamily)</fullName>
    </submittedName>
</protein>
<name>A0A1I0ISC1_9BACT</name>
<sequence>MPPRKKDTAPLSFPRNQILYGPPGTGKTYHTTARAVALLEGVSDDELAIQYPPESRAELRQKFEDYRAAGRIAFVTFHQAFTYEDFVEGIKPLPPTPVAESDVSSVTAAVQYDVQPGIFRRICENAATAANTTVAPPIPAFGELYDEFVEQLRHRMSETRGPLTFSSKTGEPMILTDIPEDKPGRLTFLHGNSGQQDHHIDKMWVEKLYKQYESIDQIKKLKQDITGVVGGSNATLMWVVFNELKKYEAQWLAQAREQERMKLVDATPTPFVLIIDEINRGNVANIFGELITLLEDDKRAGRAEAVTVQLPYSKKPFTVPDNLYVLGTMNTADRSVEALDTALRRRFSFTEMLPNPKLLPADIEGVNLQEMLTAINARLEQLLDHDHCIGHALLMRVTTLDGLREAFRRNILPLLQEYFFGDWGKIGLVIGNAFIYSVSKKQNATGYKLMSFDKYNTGELNEKSVYKLTDVLKLEAKAFQDIYA</sequence>
<feature type="domain" description="ATPase dynein-related AAA" evidence="1">
    <location>
        <begin position="254"/>
        <end position="347"/>
    </location>
</feature>
<reference evidence="3" key="1">
    <citation type="submission" date="2016-10" db="EMBL/GenBank/DDBJ databases">
        <authorList>
            <person name="Varghese N."/>
            <person name="Submissions S."/>
        </authorList>
    </citation>
    <scope>NUCLEOTIDE SEQUENCE [LARGE SCALE GENOMIC DNA]</scope>
    <source>
        <strain evidence="3">DSM 15310</strain>
    </source>
</reference>
<dbReference type="PANTHER" id="PTHR37291">
    <property type="entry name" value="5-METHYLCYTOSINE-SPECIFIC RESTRICTION ENZYME B"/>
    <property type="match status" value="1"/>
</dbReference>
<dbReference type="Gene3D" id="3.40.50.300">
    <property type="entry name" value="P-loop containing nucleotide triphosphate hydrolases"/>
    <property type="match status" value="1"/>
</dbReference>
<dbReference type="EMBL" id="FOHS01000005">
    <property type="protein sequence ID" value="SET99414.1"/>
    <property type="molecule type" value="Genomic_DNA"/>
</dbReference>
<accession>A0A1I0ISC1</accession>
<dbReference type="GO" id="GO:0005524">
    <property type="term" value="F:ATP binding"/>
    <property type="evidence" value="ECO:0007669"/>
    <property type="project" value="InterPro"/>
</dbReference>
<dbReference type="Proteomes" id="UP000198697">
    <property type="component" value="Unassembled WGS sequence"/>
</dbReference>
<evidence type="ECO:0000313" key="2">
    <source>
        <dbReference type="EMBL" id="SET99414.1"/>
    </source>
</evidence>
<dbReference type="PANTHER" id="PTHR37291:SF1">
    <property type="entry name" value="TYPE IV METHYL-DIRECTED RESTRICTION ENZYME ECOKMCRB SUBUNIT"/>
    <property type="match status" value="1"/>
</dbReference>
<evidence type="ECO:0000313" key="3">
    <source>
        <dbReference type="Proteomes" id="UP000198697"/>
    </source>
</evidence>
<dbReference type="InterPro" id="IPR027417">
    <property type="entry name" value="P-loop_NTPase"/>
</dbReference>
<dbReference type="GO" id="GO:0016887">
    <property type="term" value="F:ATP hydrolysis activity"/>
    <property type="evidence" value="ECO:0007669"/>
    <property type="project" value="InterPro"/>
</dbReference>
<dbReference type="Pfam" id="PF07728">
    <property type="entry name" value="AAA_5"/>
    <property type="match status" value="1"/>
</dbReference>
<gene>
    <name evidence="2" type="ORF">SAMN04487998_3449</name>
</gene>
<dbReference type="AlphaFoldDB" id="A0A1I0ISC1"/>
<keyword evidence="3" id="KW-1185">Reference proteome</keyword>
<proteinExistence type="predicted"/>